<proteinExistence type="predicted"/>
<feature type="compositionally biased region" description="Polar residues" evidence="1">
    <location>
        <begin position="1"/>
        <end position="17"/>
    </location>
</feature>
<accession>A0A0L7LSW0</accession>
<sequence>MPSYSQEINVDLNSNESDANKMKDDKNNENRYVETNQVNAPKGLNTDQRLAFALRDFLSAPNATGEENLDAIETLPFIDEPVDAAATQSDDEQLQARDTAEVLNNAACRLRRWRAASRKLRRPRIIDNLSRSEDKDGNVRKACNSGHTDLADRLRSLAVASTMSASAGELLSLAPPPPAATAPPSPGYLLSPTLADQSAVNYFVLTKAINIIIPNYIEVRISFLTDCFSEA</sequence>
<evidence type="ECO:0000256" key="1">
    <source>
        <dbReference type="SAM" id="MobiDB-lite"/>
    </source>
</evidence>
<comment type="caution">
    <text evidence="2">The sequence shown here is derived from an EMBL/GenBank/DDBJ whole genome shotgun (WGS) entry which is preliminary data.</text>
</comment>
<evidence type="ECO:0000313" key="2">
    <source>
        <dbReference type="EMBL" id="KOB78469.1"/>
    </source>
</evidence>
<gene>
    <name evidence="2" type="ORF">OBRU01_02029</name>
</gene>
<dbReference type="AlphaFoldDB" id="A0A0L7LSW0"/>
<dbReference type="EMBL" id="JTDY01000170">
    <property type="protein sequence ID" value="KOB78469.1"/>
    <property type="molecule type" value="Genomic_DNA"/>
</dbReference>
<dbReference type="Proteomes" id="UP000037510">
    <property type="component" value="Unassembled WGS sequence"/>
</dbReference>
<organism evidence="2 3">
    <name type="scientific">Operophtera brumata</name>
    <name type="common">Winter moth</name>
    <name type="synonym">Phalaena brumata</name>
    <dbReference type="NCBI Taxonomy" id="104452"/>
    <lineage>
        <taxon>Eukaryota</taxon>
        <taxon>Metazoa</taxon>
        <taxon>Ecdysozoa</taxon>
        <taxon>Arthropoda</taxon>
        <taxon>Hexapoda</taxon>
        <taxon>Insecta</taxon>
        <taxon>Pterygota</taxon>
        <taxon>Neoptera</taxon>
        <taxon>Endopterygota</taxon>
        <taxon>Lepidoptera</taxon>
        <taxon>Glossata</taxon>
        <taxon>Ditrysia</taxon>
        <taxon>Geometroidea</taxon>
        <taxon>Geometridae</taxon>
        <taxon>Larentiinae</taxon>
        <taxon>Operophtera</taxon>
    </lineage>
</organism>
<evidence type="ECO:0000313" key="3">
    <source>
        <dbReference type="Proteomes" id="UP000037510"/>
    </source>
</evidence>
<feature type="compositionally biased region" description="Basic and acidic residues" evidence="1">
    <location>
        <begin position="18"/>
        <end position="29"/>
    </location>
</feature>
<feature type="region of interest" description="Disordered" evidence="1">
    <location>
        <begin position="1"/>
        <end position="29"/>
    </location>
</feature>
<keyword evidence="3" id="KW-1185">Reference proteome</keyword>
<name>A0A0L7LSW0_OPEBR</name>
<protein>
    <submittedName>
        <fullName evidence="2">Putative c-Maf-inducing protein Tc-mip isoform isoform 1</fullName>
    </submittedName>
</protein>
<reference evidence="2 3" key="1">
    <citation type="journal article" date="2015" name="Genome Biol. Evol.">
        <title>The genome of winter moth (Operophtera brumata) provides a genomic perspective on sexual dimorphism and phenology.</title>
        <authorList>
            <person name="Derks M.F."/>
            <person name="Smit S."/>
            <person name="Salis L."/>
            <person name="Schijlen E."/>
            <person name="Bossers A."/>
            <person name="Mateman C."/>
            <person name="Pijl A.S."/>
            <person name="de Ridder D."/>
            <person name="Groenen M.A."/>
            <person name="Visser M.E."/>
            <person name="Megens H.J."/>
        </authorList>
    </citation>
    <scope>NUCLEOTIDE SEQUENCE [LARGE SCALE GENOMIC DNA]</scope>
    <source>
        <strain evidence="2">WM2013NL</strain>
        <tissue evidence="2">Head and thorax</tissue>
    </source>
</reference>